<evidence type="ECO:0000256" key="3">
    <source>
        <dbReference type="ARBA" id="ARBA00022827"/>
    </source>
</evidence>
<evidence type="ECO:0000259" key="6">
    <source>
        <dbReference type="Pfam" id="PF14759"/>
    </source>
</evidence>
<evidence type="ECO:0000256" key="4">
    <source>
        <dbReference type="ARBA" id="ARBA00023002"/>
    </source>
</evidence>
<keyword evidence="3" id="KW-0274">FAD</keyword>
<dbReference type="EMBL" id="AHBW01000041">
    <property type="protein sequence ID" value="EHK83292.1"/>
    <property type="molecule type" value="Genomic_DNA"/>
</dbReference>
<dbReference type="PANTHER" id="PTHR43557">
    <property type="entry name" value="APOPTOSIS-INDUCING FACTOR 1"/>
    <property type="match status" value="1"/>
</dbReference>
<dbReference type="SUPFAM" id="SSF55424">
    <property type="entry name" value="FAD/NAD-linked reductases, dimerisation (C-terminal) domain"/>
    <property type="match status" value="1"/>
</dbReference>
<dbReference type="PANTHER" id="PTHR43557:SF2">
    <property type="entry name" value="RIESKE DOMAIN-CONTAINING PROTEIN-RELATED"/>
    <property type="match status" value="1"/>
</dbReference>
<dbReference type="PRINTS" id="PR00411">
    <property type="entry name" value="PNDRDTASEI"/>
</dbReference>
<comment type="cofactor">
    <cofactor evidence="1">
        <name>FAD</name>
        <dbReference type="ChEBI" id="CHEBI:57692"/>
    </cofactor>
</comment>
<evidence type="ECO:0000313" key="7">
    <source>
        <dbReference type="EMBL" id="EHK83292.1"/>
    </source>
</evidence>
<organism evidence="7 8">
    <name type="scientific">Rhodococcus pyridinivorans AK37</name>
    <dbReference type="NCBI Taxonomy" id="1114960"/>
    <lineage>
        <taxon>Bacteria</taxon>
        <taxon>Bacillati</taxon>
        <taxon>Actinomycetota</taxon>
        <taxon>Actinomycetes</taxon>
        <taxon>Mycobacteriales</taxon>
        <taxon>Nocardiaceae</taxon>
        <taxon>Rhodococcus</taxon>
    </lineage>
</organism>
<dbReference type="Pfam" id="PF07992">
    <property type="entry name" value="Pyr_redox_2"/>
    <property type="match status" value="1"/>
</dbReference>
<dbReference type="Pfam" id="PF14759">
    <property type="entry name" value="Reductase_C"/>
    <property type="match status" value="1"/>
</dbReference>
<evidence type="ECO:0000256" key="2">
    <source>
        <dbReference type="ARBA" id="ARBA00022630"/>
    </source>
</evidence>
<name>H0JS52_9NOCA</name>
<dbReference type="InterPro" id="IPR023753">
    <property type="entry name" value="FAD/NAD-binding_dom"/>
</dbReference>
<protein>
    <submittedName>
        <fullName evidence="7">FAD-dependent pyridine nucleotide-disulfide oxidoreductase</fullName>
    </submittedName>
</protein>
<comment type="caution">
    <text evidence="7">The sequence shown here is derived from an EMBL/GenBank/DDBJ whole genome shotgun (WGS) entry which is preliminary data.</text>
</comment>
<dbReference type="PATRIC" id="fig|1114960.4.peg.2586"/>
<evidence type="ECO:0000256" key="1">
    <source>
        <dbReference type="ARBA" id="ARBA00001974"/>
    </source>
</evidence>
<evidence type="ECO:0000259" key="5">
    <source>
        <dbReference type="Pfam" id="PF07992"/>
    </source>
</evidence>
<dbReference type="SUPFAM" id="SSF51905">
    <property type="entry name" value="FAD/NAD(P)-binding domain"/>
    <property type="match status" value="2"/>
</dbReference>
<dbReference type="GO" id="GO:0016651">
    <property type="term" value="F:oxidoreductase activity, acting on NAD(P)H"/>
    <property type="evidence" value="ECO:0007669"/>
    <property type="project" value="TreeGrafter"/>
</dbReference>
<keyword evidence="4" id="KW-0560">Oxidoreductase</keyword>
<feature type="domain" description="FAD/NAD(P)-binding" evidence="5">
    <location>
        <begin position="8"/>
        <end position="303"/>
    </location>
</feature>
<dbReference type="InterPro" id="IPR028202">
    <property type="entry name" value="Reductase_C"/>
</dbReference>
<dbReference type="AlphaFoldDB" id="H0JS52"/>
<proteinExistence type="predicted"/>
<dbReference type="Proteomes" id="UP000005064">
    <property type="component" value="Unassembled WGS sequence"/>
</dbReference>
<reference evidence="7 8" key="1">
    <citation type="submission" date="2011-12" db="EMBL/GenBank/DDBJ databases">
        <authorList>
            <person name="Kriszt B."/>
            <person name="Tancsics A."/>
            <person name="Cserhati M."/>
            <person name="Toth A."/>
            <person name="Nagy I."/>
            <person name="Horvath B."/>
            <person name="Tamura T."/>
            <person name="Kukolya J."/>
            <person name="Szoboszlay S."/>
        </authorList>
    </citation>
    <scope>NUCLEOTIDE SEQUENCE [LARGE SCALE GENOMIC DNA]</scope>
    <source>
        <strain evidence="7 8">AK37</strain>
    </source>
</reference>
<dbReference type="Gene3D" id="3.50.50.60">
    <property type="entry name" value="FAD/NAD(P)-binding domain"/>
    <property type="match status" value="2"/>
</dbReference>
<dbReference type="GO" id="GO:0005737">
    <property type="term" value="C:cytoplasm"/>
    <property type="evidence" value="ECO:0007669"/>
    <property type="project" value="TreeGrafter"/>
</dbReference>
<gene>
    <name evidence="7" type="ORF">AK37_12669</name>
</gene>
<dbReference type="PRINTS" id="PR00368">
    <property type="entry name" value="FADPNR"/>
</dbReference>
<feature type="domain" description="Reductase C-terminal" evidence="6">
    <location>
        <begin position="322"/>
        <end position="402"/>
    </location>
</feature>
<accession>H0JS52</accession>
<dbReference type="InterPro" id="IPR050446">
    <property type="entry name" value="FAD-oxidoreductase/Apoptosis"/>
</dbReference>
<dbReference type="Gene3D" id="3.30.390.30">
    <property type="match status" value="1"/>
</dbReference>
<keyword evidence="2" id="KW-0285">Flavoprotein</keyword>
<sequence length="410" mass="43355">MLGMTVRTVVTVGAGQVAAVAARTLRRRGFDGRIVLLGDEQHAPYQRPPLSKEFLAGREGVDSLALLTRKWLDANDIDIRTGVSVQRIDTATRTVEFDGGEIAADAIVLATGGRPRTLTTTGSRPDLVHYLRTLDDATALAARLTPGSSLAIVGGGFIGLEIAATARSLGVTVTVLEQAEHLLGGILGEQVGRHCAELHHRNGVDLRAGTGVASVTTSDDGVRIETTTGIVEADAVVVGIGIVPNTDIAAASGLAVDGGIVVDATGRTSVENIYAAGDVAKRFSPREGRHVRVEHFDNANRQAAVVADAIVGRQSLSDDPHWFWSDQYDTNIQFAGSASGTTELVVRGDTDSGEFSVFYLAGDVLTAAFAMDRGEDIMAARELIGRRVDAALLADEDTDLWEMYEEVEPA</sequence>
<dbReference type="InterPro" id="IPR016156">
    <property type="entry name" value="FAD/NAD-linked_Rdtase_dimer_sf"/>
</dbReference>
<evidence type="ECO:0000313" key="8">
    <source>
        <dbReference type="Proteomes" id="UP000005064"/>
    </source>
</evidence>
<dbReference type="InterPro" id="IPR036188">
    <property type="entry name" value="FAD/NAD-bd_sf"/>
</dbReference>